<evidence type="ECO:0000313" key="2">
    <source>
        <dbReference type="Proteomes" id="UP001237642"/>
    </source>
</evidence>
<dbReference type="Proteomes" id="UP001237642">
    <property type="component" value="Unassembled WGS sequence"/>
</dbReference>
<dbReference type="AlphaFoldDB" id="A0AAD8MLI5"/>
<accession>A0AAD8MLI5</accession>
<evidence type="ECO:0000313" key="1">
    <source>
        <dbReference type="EMBL" id="KAK1376894.1"/>
    </source>
</evidence>
<comment type="caution">
    <text evidence="1">The sequence shown here is derived from an EMBL/GenBank/DDBJ whole genome shotgun (WGS) entry which is preliminary data.</text>
</comment>
<reference evidence="1" key="2">
    <citation type="submission" date="2023-05" db="EMBL/GenBank/DDBJ databases">
        <authorList>
            <person name="Schelkunov M.I."/>
        </authorList>
    </citation>
    <scope>NUCLEOTIDE SEQUENCE</scope>
    <source>
        <strain evidence="1">Hsosn_3</strain>
        <tissue evidence="1">Leaf</tissue>
    </source>
</reference>
<proteinExistence type="predicted"/>
<organism evidence="1 2">
    <name type="scientific">Heracleum sosnowskyi</name>
    <dbReference type="NCBI Taxonomy" id="360622"/>
    <lineage>
        <taxon>Eukaryota</taxon>
        <taxon>Viridiplantae</taxon>
        <taxon>Streptophyta</taxon>
        <taxon>Embryophyta</taxon>
        <taxon>Tracheophyta</taxon>
        <taxon>Spermatophyta</taxon>
        <taxon>Magnoliopsida</taxon>
        <taxon>eudicotyledons</taxon>
        <taxon>Gunneridae</taxon>
        <taxon>Pentapetalae</taxon>
        <taxon>asterids</taxon>
        <taxon>campanulids</taxon>
        <taxon>Apiales</taxon>
        <taxon>Apiaceae</taxon>
        <taxon>Apioideae</taxon>
        <taxon>apioid superclade</taxon>
        <taxon>Tordylieae</taxon>
        <taxon>Tordyliinae</taxon>
        <taxon>Heracleum</taxon>
    </lineage>
</organism>
<reference evidence="1" key="1">
    <citation type="submission" date="2023-02" db="EMBL/GenBank/DDBJ databases">
        <title>Genome of toxic invasive species Heracleum sosnowskyi carries increased number of genes despite the absence of recent whole-genome duplications.</title>
        <authorList>
            <person name="Schelkunov M."/>
            <person name="Shtratnikova V."/>
            <person name="Makarenko M."/>
            <person name="Klepikova A."/>
            <person name="Omelchenko D."/>
            <person name="Novikova G."/>
            <person name="Obukhova E."/>
            <person name="Bogdanov V."/>
            <person name="Penin A."/>
            <person name="Logacheva M."/>
        </authorList>
    </citation>
    <scope>NUCLEOTIDE SEQUENCE</scope>
    <source>
        <strain evidence="1">Hsosn_3</strain>
        <tissue evidence="1">Leaf</tissue>
    </source>
</reference>
<gene>
    <name evidence="1" type="ORF">POM88_033087</name>
</gene>
<dbReference type="EMBL" id="JAUIZM010000007">
    <property type="protein sequence ID" value="KAK1376894.1"/>
    <property type="molecule type" value="Genomic_DNA"/>
</dbReference>
<protein>
    <submittedName>
        <fullName evidence="1">Uncharacterized protein</fullName>
    </submittedName>
</protein>
<name>A0AAD8MLI5_9APIA</name>
<keyword evidence="2" id="KW-1185">Reference proteome</keyword>
<sequence length="142" mass="15625">MATPDGSYALPSGVVAVLKPREVAFEKEIEGIPSTRFVADLPQQLYCPLCRAVMKDAVLTSIRDIGCSFRILEANKSSGDNGGSAFQPQAEASIWGRRYCRWLLHANILGLEEPLMLEVCSWTFASFCRGNVLNTDQMNHGT</sequence>